<evidence type="ECO:0000313" key="2">
    <source>
        <dbReference type="EMBL" id="KKK14537.1"/>
    </source>
</evidence>
<keyword evidence="3" id="KW-1185">Reference proteome</keyword>
<dbReference type="AlphaFoldDB" id="A0A0F8WTH3"/>
<evidence type="ECO:0000259" key="1">
    <source>
        <dbReference type="Pfam" id="PF01636"/>
    </source>
</evidence>
<dbReference type="PANTHER" id="PTHR21310">
    <property type="entry name" value="AMINOGLYCOSIDE PHOSPHOTRANSFERASE-RELATED-RELATED"/>
    <property type="match status" value="1"/>
</dbReference>
<evidence type="ECO:0000313" key="3">
    <source>
        <dbReference type="Proteomes" id="UP000034947"/>
    </source>
</evidence>
<dbReference type="InterPro" id="IPR011009">
    <property type="entry name" value="Kinase-like_dom_sf"/>
</dbReference>
<dbReference type="EMBL" id="JYKN01002970">
    <property type="protein sequence ID" value="KKK14537.1"/>
    <property type="molecule type" value="Genomic_DNA"/>
</dbReference>
<organism evidence="2 3">
    <name type="scientific">Aspergillus ochraceoroseus</name>
    <dbReference type="NCBI Taxonomy" id="138278"/>
    <lineage>
        <taxon>Eukaryota</taxon>
        <taxon>Fungi</taxon>
        <taxon>Dikarya</taxon>
        <taxon>Ascomycota</taxon>
        <taxon>Pezizomycotina</taxon>
        <taxon>Eurotiomycetes</taxon>
        <taxon>Eurotiomycetidae</taxon>
        <taxon>Eurotiales</taxon>
        <taxon>Aspergillaceae</taxon>
        <taxon>Aspergillus</taxon>
        <taxon>Aspergillus subgen. Nidulantes</taxon>
    </lineage>
</organism>
<name>A0A0F8WTH3_9EURO</name>
<gene>
    <name evidence="2" type="ORF">AOCH_007116</name>
</gene>
<dbReference type="InterPro" id="IPR002575">
    <property type="entry name" value="Aminoglycoside_PTrfase"/>
</dbReference>
<proteinExistence type="predicted"/>
<feature type="domain" description="Aminoglycoside phosphotransferase" evidence="1">
    <location>
        <begin position="90"/>
        <end position="285"/>
    </location>
</feature>
<dbReference type="PANTHER" id="PTHR21310:SF15">
    <property type="entry name" value="AMINOGLYCOSIDE PHOSPHOTRANSFERASE DOMAIN-CONTAINING PROTEIN"/>
    <property type="match status" value="1"/>
</dbReference>
<dbReference type="VEuPathDB" id="FungiDB:P175DRAFT_0526137"/>
<dbReference type="Pfam" id="PF01636">
    <property type="entry name" value="APH"/>
    <property type="match status" value="1"/>
</dbReference>
<accession>A0A0F8WTH3</accession>
<comment type="caution">
    <text evidence="2">The sequence shown here is derived from an EMBL/GenBank/DDBJ whole genome shotgun (WGS) entry which is preliminary data.</text>
</comment>
<dbReference type="Proteomes" id="UP000034947">
    <property type="component" value="Unassembled WGS sequence"/>
</dbReference>
<protein>
    <recommendedName>
        <fullName evidence="1">Aminoglycoside phosphotransferase domain-containing protein</fullName>
    </recommendedName>
</protein>
<dbReference type="SUPFAM" id="SSF56112">
    <property type="entry name" value="Protein kinase-like (PK-like)"/>
    <property type="match status" value="1"/>
</dbReference>
<dbReference type="Gene3D" id="3.90.1200.10">
    <property type="match status" value="1"/>
</dbReference>
<sequence>MGHPPEGFLKYYAQHPHPTIRGYLADIVAQASTSDVIFTDSLRNQNRPIISPDQFNAATDLTAPLKGGAKILQVSEHTILKVGWRVHMGEAEALILLAERSQIPVPEVLSAYTIGDIGFILMTKIDGQTLGSCMDSMSPEDLSAISRQLKAYVLEWRAFGSSFLGSVDGGPCQDIIFQHPWDYKSTRKYGPFDSFEQYKHGLVEALRASRPNGGGWYDEEEALKQKILTASPALADERSTTTLGVLTHGDVHPGNIIVRDGVITAIIDWGNSGYSLPEREFFAAKRIAMDQPWVKMIDECIPFFAEQWALMDEVDRSMMRYSPV</sequence>
<dbReference type="OrthoDB" id="8300194at2759"/>
<reference evidence="2 3" key="1">
    <citation type="submission" date="2015-02" db="EMBL/GenBank/DDBJ databases">
        <title>Draft Genome Sequences of Two Closely-Related Aflatoxigenic Aspergillus Species Obtained from the Cote d'Ivoire.</title>
        <authorList>
            <person name="Moore G.G."/>
            <person name="Beltz S.B."/>
            <person name="Mack B.M."/>
        </authorList>
    </citation>
    <scope>NUCLEOTIDE SEQUENCE [LARGE SCALE GENOMIC DNA]</scope>
    <source>
        <strain evidence="2 3">SRRC1432</strain>
    </source>
</reference>
<dbReference type="InterPro" id="IPR051678">
    <property type="entry name" value="AGP_Transferase"/>
</dbReference>